<name>G9WUB5_9FIRM</name>
<comment type="caution">
    <text evidence="1">The sequence shown here is derived from an EMBL/GenBank/DDBJ whole genome shotgun (WGS) entry which is preliminary data.</text>
</comment>
<dbReference type="Proteomes" id="UP000003527">
    <property type="component" value="Unassembled WGS sequence"/>
</dbReference>
<organism evidence="1 2">
    <name type="scientific">Oribacterium asaccharolyticum ACB7</name>
    <dbReference type="NCBI Taxonomy" id="796944"/>
    <lineage>
        <taxon>Bacteria</taxon>
        <taxon>Bacillati</taxon>
        <taxon>Bacillota</taxon>
        <taxon>Clostridia</taxon>
        <taxon>Lachnospirales</taxon>
        <taxon>Lachnospiraceae</taxon>
        <taxon>Oribacterium</taxon>
    </lineage>
</organism>
<reference evidence="1 2" key="1">
    <citation type="submission" date="2011-08" db="EMBL/GenBank/DDBJ databases">
        <title>The Genome Sequence of Oribacterium sp. ACB7.</title>
        <authorList>
            <consortium name="The Broad Institute Genome Sequencing Platform"/>
            <person name="Earl A."/>
            <person name="Ward D."/>
            <person name="Feldgarden M."/>
            <person name="Gevers D."/>
            <person name="Sizova M."/>
            <person name="Hazen A."/>
            <person name="Epstein S."/>
            <person name="Young S.K."/>
            <person name="Zeng Q."/>
            <person name="Gargeya S."/>
            <person name="Fitzgerald M."/>
            <person name="Haas B."/>
            <person name="Abouelleil A."/>
            <person name="Alvarado L."/>
            <person name="Arachchi H.M."/>
            <person name="Berlin A."/>
            <person name="Brown A."/>
            <person name="Chapman S.B."/>
            <person name="Chen Z."/>
            <person name="Dunbar C."/>
            <person name="Freedman E."/>
            <person name="Gearin G."/>
            <person name="Gellesch M."/>
            <person name="Goldberg J."/>
            <person name="Griggs A."/>
            <person name="Gujja S."/>
            <person name="Heiman D."/>
            <person name="Howarth C."/>
            <person name="Larson L."/>
            <person name="Lui A."/>
            <person name="MacDonald P.J.P."/>
            <person name="Montmayeur A."/>
            <person name="Murphy C."/>
            <person name="Neiman D."/>
            <person name="Pearson M."/>
            <person name="Priest M."/>
            <person name="Roberts A."/>
            <person name="Saif S."/>
            <person name="Shea T."/>
            <person name="Shenoy N."/>
            <person name="Sisk P."/>
            <person name="Stolte C."/>
            <person name="Sykes S."/>
            <person name="Wortman J."/>
            <person name="Nusbaum C."/>
            <person name="Birren B."/>
        </authorList>
    </citation>
    <scope>NUCLEOTIDE SEQUENCE [LARGE SCALE GENOMIC DNA]</scope>
    <source>
        <strain evidence="1 2">ACB7</strain>
    </source>
</reference>
<protein>
    <submittedName>
        <fullName evidence="1">Uncharacterized protein</fullName>
    </submittedName>
</protein>
<dbReference type="HOGENOM" id="CLU_2424076_0_0_9"/>
<evidence type="ECO:0000313" key="1">
    <source>
        <dbReference type="EMBL" id="EHL12318.1"/>
    </source>
</evidence>
<dbReference type="RefSeq" id="WP_009536504.1">
    <property type="nucleotide sequence ID" value="NZ_JH414504.1"/>
</dbReference>
<proteinExistence type="predicted"/>
<accession>G9WUB5</accession>
<keyword evidence="2" id="KW-1185">Reference proteome</keyword>
<sequence>MRLSKNLCFGNRAQKYIPYLMENLREGHIVPMAYLVYSGYGSNLFEFYPSSMLKIKNFPRKEDEILGIAYGYKDALQLVSMMSLKKLRGEEKCSSF</sequence>
<evidence type="ECO:0000313" key="2">
    <source>
        <dbReference type="Proteomes" id="UP000003527"/>
    </source>
</evidence>
<gene>
    <name evidence="1" type="ORF">HMPREF9624_00625</name>
</gene>
<dbReference type="AlphaFoldDB" id="G9WUB5"/>
<dbReference type="PATRIC" id="fig|796944.3.peg.1336"/>
<dbReference type="EMBL" id="AFZD01000016">
    <property type="protein sequence ID" value="EHL12318.1"/>
    <property type="molecule type" value="Genomic_DNA"/>
</dbReference>